<evidence type="ECO:0000313" key="7">
    <source>
        <dbReference type="EMBL" id="CAB4044685.1"/>
    </source>
</evidence>
<evidence type="ECO:0000313" key="8">
    <source>
        <dbReference type="Proteomes" id="UP001152795"/>
    </source>
</evidence>
<dbReference type="AlphaFoldDB" id="A0A6S7KGN7"/>
<keyword evidence="3 7" id="KW-0418">Kinase</keyword>
<dbReference type="InterPro" id="IPR017441">
    <property type="entry name" value="Protein_kinase_ATP_BS"/>
</dbReference>
<evidence type="ECO:0000256" key="2">
    <source>
        <dbReference type="ARBA" id="ARBA00022741"/>
    </source>
</evidence>
<dbReference type="InterPro" id="IPR000719">
    <property type="entry name" value="Prot_kinase_dom"/>
</dbReference>
<feature type="compositionally biased region" description="Basic and acidic residues" evidence="5">
    <location>
        <begin position="357"/>
        <end position="369"/>
    </location>
</feature>
<dbReference type="InterPro" id="IPR011009">
    <property type="entry name" value="Kinase-like_dom_sf"/>
</dbReference>
<dbReference type="SUPFAM" id="SSF56112">
    <property type="entry name" value="Protein kinase-like (PK-like)"/>
    <property type="match status" value="1"/>
</dbReference>
<dbReference type="GO" id="GO:0005634">
    <property type="term" value="C:nucleus"/>
    <property type="evidence" value="ECO:0007669"/>
    <property type="project" value="TreeGrafter"/>
</dbReference>
<dbReference type="PROSITE" id="PS00107">
    <property type="entry name" value="PROTEIN_KINASE_ATP"/>
    <property type="match status" value="1"/>
</dbReference>
<dbReference type="PANTHER" id="PTHR11042">
    <property type="entry name" value="EUKARYOTIC TRANSLATION INITIATION FACTOR 2-ALPHA KINASE EIF2-ALPHA KINASE -RELATED"/>
    <property type="match status" value="1"/>
</dbReference>
<dbReference type="OrthoDB" id="341578at2759"/>
<organism evidence="7 8">
    <name type="scientific">Paramuricea clavata</name>
    <name type="common">Red gorgonian</name>
    <name type="synonym">Violescent sea-whip</name>
    <dbReference type="NCBI Taxonomy" id="317549"/>
    <lineage>
        <taxon>Eukaryota</taxon>
        <taxon>Metazoa</taxon>
        <taxon>Cnidaria</taxon>
        <taxon>Anthozoa</taxon>
        <taxon>Octocorallia</taxon>
        <taxon>Malacalcyonacea</taxon>
        <taxon>Plexauridae</taxon>
        <taxon>Paramuricea</taxon>
    </lineage>
</organism>
<name>A0A6S7KGN7_PARCT</name>
<accession>A0A6S7KGN7</accession>
<dbReference type="EMBL" id="CACRXK020035817">
    <property type="protein sequence ID" value="CAB4044685.1"/>
    <property type="molecule type" value="Genomic_DNA"/>
</dbReference>
<gene>
    <name evidence="7" type="ORF">PACLA_8A057039</name>
</gene>
<dbReference type="GO" id="GO:0004672">
    <property type="term" value="F:protein kinase activity"/>
    <property type="evidence" value="ECO:0007669"/>
    <property type="project" value="InterPro"/>
</dbReference>
<keyword evidence="1" id="KW-0808">Transferase</keyword>
<keyword evidence="4" id="KW-0067">ATP-binding</keyword>
<dbReference type="Pfam" id="PF00069">
    <property type="entry name" value="Pkinase"/>
    <property type="match status" value="1"/>
</dbReference>
<reference evidence="7" key="1">
    <citation type="submission" date="2020-04" db="EMBL/GenBank/DDBJ databases">
        <authorList>
            <person name="Alioto T."/>
            <person name="Alioto T."/>
            <person name="Gomez Garrido J."/>
        </authorList>
    </citation>
    <scope>NUCLEOTIDE SEQUENCE</scope>
    <source>
        <strain evidence="7">A484AB</strain>
    </source>
</reference>
<dbReference type="GO" id="GO:0005737">
    <property type="term" value="C:cytoplasm"/>
    <property type="evidence" value="ECO:0007669"/>
    <property type="project" value="TreeGrafter"/>
</dbReference>
<proteinExistence type="predicted"/>
<evidence type="ECO:0000256" key="3">
    <source>
        <dbReference type="ARBA" id="ARBA00022777"/>
    </source>
</evidence>
<comment type="caution">
    <text evidence="7">The sequence shown here is derived from an EMBL/GenBank/DDBJ whole genome shotgun (WGS) entry which is preliminary data.</text>
</comment>
<evidence type="ECO:0000256" key="4">
    <source>
        <dbReference type="ARBA" id="ARBA00022840"/>
    </source>
</evidence>
<evidence type="ECO:0000259" key="6">
    <source>
        <dbReference type="PROSITE" id="PS50011"/>
    </source>
</evidence>
<dbReference type="InterPro" id="IPR050339">
    <property type="entry name" value="CC_SR_Kinase"/>
</dbReference>
<sequence>MNAFAELKLIIKLLCLTFLNFLFVLALLGHITTQHVVSSDNLQYISLGRNSLFKDMDTTDNEEALYAEFEKALSKDYQIDGRLGKGAYGQVFKAKCRKDGKTYAIKMLTANNDRYQTRELEALIKLNLLEESKRNFIEYFKAWFLEVGNVQKLCIQMELCWGDLKSFVFKNRQFGPQVTQAQDPQFYQHVFQQILNGLVVIHSIGWVHRDIHPGNILIVNSNPQRISDIHVKIGDFGLARCIGYKGIQFNVSCGKTLHPQLEQCTPAREGDSIYSAPELFTTTYDEKVDLYSAGAVLYFISRYPEENENKWITELKNLIQGKVDINESLVYKDDKKLCSLIKDLRRRNPNERPSASDAKKYMFPEAKDSTDGKKAQKIKFFARKENEDLRTCSLGEFTFSALKAEVERRTRVKASQLRQEDMINCEKMRIVIDDDEDVEKIFENAAQKAQEGRYVVVVVTEKAEEYNTETRQISSGDIMMQSPPDTV</sequence>
<evidence type="ECO:0000256" key="5">
    <source>
        <dbReference type="SAM" id="MobiDB-lite"/>
    </source>
</evidence>
<protein>
    <submittedName>
        <fullName evidence="7">Interferon-induced, double-stranded RNA-activated kinase</fullName>
    </submittedName>
</protein>
<dbReference type="GO" id="GO:0005524">
    <property type="term" value="F:ATP binding"/>
    <property type="evidence" value="ECO:0007669"/>
    <property type="project" value="UniProtKB-UniRule"/>
</dbReference>
<keyword evidence="2" id="KW-0547">Nucleotide-binding</keyword>
<keyword evidence="8" id="KW-1185">Reference proteome</keyword>
<feature type="region of interest" description="Disordered" evidence="5">
    <location>
        <begin position="348"/>
        <end position="369"/>
    </location>
</feature>
<dbReference type="Proteomes" id="UP001152795">
    <property type="component" value="Unassembled WGS sequence"/>
</dbReference>
<evidence type="ECO:0000256" key="1">
    <source>
        <dbReference type="ARBA" id="ARBA00022679"/>
    </source>
</evidence>
<dbReference type="Gene3D" id="1.10.510.10">
    <property type="entry name" value="Transferase(Phosphotransferase) domain 1"/>
    <property type="match status" value="1"/>
</dbReference>
<dbReference type="PROSITE" id="PS50011">
    <property type="entry name" value="PROTEIN_KINASE_DOM"/>
    <property type="match status" value="1"/>
</dbReference>
<feature type="domain" description="Protein kinase" evidence="6">
    <location>
        <begin position="77"/>
        <end position="364"/>
    </location>
</feature>